<feature type="signal peptide" evidence="1">
    <location>
        <begin position="1"/>
        <end position="27"/>
    </location>
</feature>
<organism evidence="2 3">
    <name type="scientific">Cercopithifilaria johnstoni</name>
    <dbReference type="NCBI Taxonomy" id="2874296"/>
    <lineage>
        <taxon>Eukaryota</taxon>
        <taxon>Metazoa</taxon>
        <taxon>Ecdysozoa</taxon>
        <taxon>Nematoda</taxon>
        <taxon>Chromadorea</taxon>
        <taxon>Rhabditida</taxon>
        <taxon>Spirurina</taxon>
        <taxon>Spiruromorpha</taxon>
        <taxon>Filarioidea</taxon>
        <taxon>Onchocercidae</taxon>
        <taxon>Cercopithifilaria</taxon>
    </lineage>
</organism>
<evidence type="ECO:0000313" key="3">
    <source>
        <dbReference type="Proteomes" id="UP000746747"/>
    </source>
</evidence>
<gene>
    <name evidence="2" type="ORF">CJOHNSTONI_LOCUS7482</name>
</gene>
<dbReference type="AlphaFoldDB" id="A0A8J2MRM9"/>
<dbReference type="Proteomes" id="UP000746747">
    <property type="component" value="Unassembled WGS sequence"/>
</dbReference>
<evidence type="ECO:0000256" key="1">
    <source>
        <dbReference type="SAM" id="SignalP"/>
    </source>
</evidence>
<evidence type="ECO:0000313" key="2">
    <source>
        <dbReference type="EMBL" id="CAG9537701.1"/>
    </source>
</evidence>
<feature type="chain" id="PRO_5035222888" description="Secreted protein" evidence="1">
    <location>
        <begin position="28"/>
        <end position="72"/>
    </location>
</feature>
<keyword evidence="3" id="KW-1185">Reference proteome</keyword>
<name>A0A8J2MRM9_9BILA</name>
<reference evidence="2" key="1">
    <citation type="submission" date="2021-09" db="EMBL/GenBank/DDBJ databases">
        <authorList>
            <consortium name="Pathogen Informatics"/>
        </authorList>
    </citation>
    <scope>NUCLEOTIDE SEQUENCE</scope>
</reference>
<proteinExistence type="predicted"/>
<accession>A0A8J2MRM9</accession>
<keyword evidence="1" id="KW-0732">Signal</keyword>
<protein>
    <recommendedName>
        <fullName evidence="4">Secreted protein</fullName>
    </recommendedName>
</protein>
<comment type="caution">
    <text evidence="2">The sequence shown here is derived from an EMBL/GenBank/DDBJ whole genome shotgun (WGS) entry which is preliminary data.</text>
</comment>
<dbReference type="EMBL" id="CAKAEH010001573">
    <property type="protein sequence ID" value="CAG9537701.1"/>
    <property type="molecule type" value="Genomic_DNA"/>
</dbReference>
<dbReference type="OrthoDB" id="5857447at2759"/>
<sequence length="72" mass="8398">MYRMVILSFLLQMLLCVQLHLCQKTNGTIPPLRKHDARGLFVAPHCCEEPWFFDPNTGQCILNMVSIFLLYK</sequence>
<evidence type="ECO:0008006" key="4">
    <source>
        <dbReference type="Google" id="ProtNLM"/>
    </source>
</evidence>